<organism evidence="3 4">
    <name type="scientific">Candidatus Nitrosymbiomonas proteolyticus</name>
    <dbReference type="NCBI Taxonomy" id="2608984"/>
    <lineage>
        <taxon>Bacteria</taxon>
        <taxon>Bacillati</taxon>
        <taxon>Armatimonadota</taxon>
        <taxon>Armatimonadota incertae sedis</taxon>
        <taxon>Candidatus Nitrosymbiomonas</taxon>
    </lineage>
</organism>
<sequence>MILTSTVAAFVAVLMPAIAEEPVICPIMGSPIAADSAATDYNGVRYRYCCPGCKGTFEGDPAKALAKESNKGKVLGVSLFDPVARKPIVEKNSKASMDFGGVRYLFLSEENLTKFKASPKTYATQPKKEVLFCPVQKEVVKDYASAGGYVDFEGVRYYVCCAGCLGPLSADPAKYAAGVKDKIQTPKPMTAPKG</sequence>
<feature type="domain" description="YHS" evidence="2">
    <location>
        <begin position="81"/>
        <end position="125"/>
    </location>
</feature>
<protein>
    <submittedName>
        <fullName evidence="3">Copper-transporting P-type ATPase</fullName>
    </submittedName>
</protein>
<evidence type="ECO:0000313" key="3">
    <source>
        <dbReference type="EMBL" id="BBO24058.1"/>
    </source>
</evidence>
<dbReference type="Proteomes" id="UP000662873">
    <property type="component" value="Chromosome"/>
</dbReference>
<dbReference type="EMBL" id="AP021858">
    <property type="protein sequence ID" value="BBO24058.1"/>
    <property type="molecule type" value="Genomic_DNA"/>
</dbReference>
<evidence type="ECO:0000313" key="4">
    <source>
        <dbReference type="Proteomes" id="UP000662873"/>
    </source>
</evidence>
<gene>
    <name evidence="3" type="ORF">NPRO_16530</name>
</gene>
<dbReference type="KEGG" id="npy:NPRO_16530"/>
<accession>A0A809RBP5</accession>
<feature type="chain" id="PRO_5035181012" evidence="1">
    <location>
        <begin position="20"/>
        <end position="194"/>
    </location>
</feature>
<keyword evidence="1" id="KW-0732">Signal</keyword>
<dbReference type="Pfam" id="PF04945">
    <property type="entry name" value="YHS"/>
    <property type="match status" value="1"/>
</dbReference>
<proteinExistence type="predicted"/>
<feature type="signal peptide" evidence="1">
    <location>
        <begin position="1"/>
        <end position="19"/>
    </location>
</feature>
<evidence type="ECO:0000259" key="2">
    <source>
        <dbReference type="Pfam" id="PF04945"/>
    </source>
</evidence>
<dbReference type="InterPro" id="IPR012348">
    <property type="entry name" value="RNR-like"/>
</dbReference>
<reference evidence="3" key="1">
    <citation type="journal article" name="DNA Res.">
        <title>The physiological potential of anammox bacteria as revealed by their core genome structure.</title>
        <authorList>
            <person name="Okubo T."/>
            <person name="Toyoda A."/>
            <person name="Fukuhara K."/>
            <person name="Uchiyama I."/>
            <person name="Harigaya Y."/>
            <person name="Kuroiwa M."/>
            <person name="Suzuki T."/>
            <person name="Murakami Y."/>
            <person name="Suwa Y."/>
            <person name="Takami H."/>
        </authorList>
    </citation>
    <scope>NUCLEOTIDE SEQUENCE</scope>
    <source>
        <strain evidence="3">317325-2</strain>
    </source>
</reference>
<name>A0A809RBP5_9BACT</name>
<evidence type="ECO:0000256" key="1">
    <source>
        <dbReference type="SAM" id="SignalP"/>
    </source>
</evidence>
<dbReference type="GO" id="GO:0016491">
    <property type="term" value="F:oxidoreductase activity"/>
    <property type="evidence" value="ECO:0007669"/>
    <property type="project" value="InterPro"/>
</dbReference>
<dbReference type="Gene3D" id="1.10.620.20">
    <property type="entry name" value="Ribonucleotide Reductase, subunit A"/>
    <property type="match status" value="1"/>
</dbReference>
<dbReference type="InterPro" id="IPR007029">
    <property type="entry name" value="YHS_dom"/>
</dbReference>
<dbReference type="AlphaFoldDB" id="A0A809RBP5"/>